<reference evidence="6 7" key="1">
    <citation type="submission" date="2018-05" db="EMBL/GenBank/DDBJ databases">
        <title>Genome comparison of Eubacterium sp.</title>
        <authorList>
            <person name="Feng Y."/>
            <person name="Sanchez-Andrea I."/>
            <person name="Stams A.J.M."/>
            <person name="De Vos W.M."/>
        </authorList>
    </citation>
    <scope>NUCLEOTIDE SEQUENCE [LARGE SCALE GENOMIC DNA]</scope>
    <source>
        <strain evidence="6 7">YI</strain>
    </source>
</reference>
<dbReference type="InterPro" id="IPR036390">
    <property type="entry name" value="WH_DNA-bd_sf"/>
</dbReference>
<keyword evidence="3" id="KW-0804">Transcription</keyword>
<dbReference type="PANTHER" id="PTHR42756:SF1">
    <property type="entry name" value="TRANSCRIPTIONAL REPRESSOR OF EMRAB OPERON"/>
    <property type="match status" value="1"/>
</dbReference>
<dbReference type="Gene3D" id="1.10.10.10">
    <property type="entry name" value="Winged helix-like DNA-binding domain superfamily/Winged helix DNA-binding domain"/>
    <property type="match status" value="1"/>
</dbReference>
<evidence type="ECO:0000259" key="5">
    <source>
        <dbReference type="PROSITE" id="PS50995"/>
    </source>
</evidence>
<name>A0A4P9C3K2_EUBML</name>
<feature type="region of interest" description="Disordered" evidence="4">
    <location>
        <begin position="179"/>
        <end position="207"/>
    </location>
</feature>
<feature type="compositionally biased region" description="Gly residues" evidence="4">
    <location>
        <begin position="185"/>
        <end position="200"/>
    </location>
</feature>
<dbReference type="AlphaFoldDB" id="A0A4P9C3K2"/>
<dbReference type="InterPro" id="IPR023187">
    <property type="entry name" value="Tscrpt_reg_MarR-type_CS"/>
</dbReference>
<dbReference type="RefSeq" id="WP_096919385.1">
    <property type="nucleotide sequence ID" value="NZ_CP029487.1"/>
</dbReference>
<dbReference type="PRINTS" id="PR00598">
    <property type="entry name" value="HTHMARR"/>
</dbReference>
<dbReference type="PROSITE" id="PS01117">
    <property type="entry name" value="HTH_MARR_1"/>
    <property type="match status" value="1"/>
</dbReference>
<evidence type="ECO:0000256" key="4">
    <source>
        <dbReference type="SAM" id="MobiDB-lite"/>
    </source>
</evidence>
<dbReference type="GO" id="GO:0003700">
    <property type="term" value="F:DNA-binding transcription factor activity"/>
    <property type="evidence" value="ECO:0007669"/>
    <property type="project" value="InterPro"/>
</dbReference>
<dbReference type="InterPro" id="IPR011991">
    <property type="entry name" value="ArsR-like_HTH"/>
</dbReference>
<dbReference type="CDD" id="cd00090">
    <property type="entry name" value="HTH_ARSR"/>
    <property type="match status" value="1"/>
</dbReference>
<dbReference type="InterPro" id="IPR000835">
    <property type="entry name" value="HTH_MarR-typ"/>
</dbReference>
<organism evidence="6 7">
    <name type="scientific">Eubacterium maltosivorans</name>
    <dbReference type="NCBI Taxonomy" id="2041044"/>
    <lineage>
        <taxon>Bacteria</taxon>
        <taxon>Bacillati</taxon>
        <taxon>Bacillota</taxon>
        <taxon>Clostridia</taxon>
        <taxon>Eubacteriales</taxon>
        <taxon>Eubacteriaceae</taxon>
        <taxon>Eubacterium</taxon>
    </lineage>
</organism>
<dbReference type="PANTHER" id="PTHR42756">
    <property type="entry name" value="TRANSCRIPTIONAL REGULATOR, MARR"/>
    <property type="match status" value="1"/>
</dbReference>
<sequence>MDEKDMKLYEKLSRLQWLMQRSHLRNHVKNGPVGDPTRGQGRVLAMLKIQPEISSKDLAYLLGIRQQSLNELLNKLEKKGYVTRVPSETDRRVMLVRLTEQGKQAQDENSGADDAGLFDCLSPEERDQFNAYLDRMIAAFEQKCGDGMDDGAREWMRGACERMGKDQFERLMSMRMGGRSFGNHFGQGGPGFGPFGGFGRPGDPEDE</sequence>
<dbReference type="PROSITE" id="PS50995">
    <property type="entry name" value="HTH_MARR_2"/>
    <property type="match status" value="1"/>
</dbReference>
<dbReference type="Proteomes" id="UP000218387">
    <property type="component" value="Chromosome"/>
</dbReference>
<dbReference type="SMART" id="SM00347">
    <property type="entry name" value="HTH_MARR"/>
    <property type="match status" value="1"/>
</dbReference>
<feature type="domain" description="HTH marR-type" evidence="5">
    <location>
        <begin position="5"/>
        <end position="138"/>
    </location>
</feature>
<evidence type="ECO:0000313" key="7">
    <source>
        <dbReference type="Proteomes" id="UP000218387"/>
    </source>
</evidence>
<proteinExistence type="predicted"/>
<protein>
    <submittedName>
        <fullName evidence="6">MarR family transcriptional regulator</fullName>
    </submittedName>
</protein>
<dbReference type="SUPFAM" id="SSF46785">
    <property type="entry name" value="Winged helix' DNA-binding domain"/>
    <property type="match status" value="1"/>
</dbReference>
<dbReference type="Pfam" id="PF12802">
    <property type="entry name" value="MarR_2"/>
    <property type="match status" value="1"/>
</dbReference>
<keyword evidence="7" id="KW-1185">Reference proteome</keyword>
<keyword evidence="2" id="KW-0238">DNA-binding</keyword>
<evidence type="ECO:0000313" key="6">
    <source>
        <dbReference type="EMBL" id="QCT69929.1"/>
    </source>
</evidence>
<evidence type="ECO:0000256" key="1">
    <source>
        <dbReference type="ARBA" id="ARBA00023015"/>
    </source>
</evidence>
<evidence type="ECO:0000256" key="2">
    <source>
        <dbReference type="ARBA" id="ARBA00023125"/>
    </source>
</evidence>
<dbReference type="GO" id="GO:0003677">
    <property type="term" value="F:DNA binding"/>
    <property type="evidence" value="ECO:0007669"/>
    <property type="project" value="UniProtKB-KW"/>
</dbReference>
<gene>
    <name evidence="6" type="ORF">CPZ25_000930</name>
</gene>
<dbReference type="InterPro" id="IPR036388">
    <property type="entry name" value="WH-like_DNA-bd_sf"/>
</dbReference>
<evidence type="ECO:0000256" key="3">
    <source>
        <dbReference type="ARBA" id="ARBA00023163"/>
    </source>
</evidence>
<dbReference type="EMBL" id="CP029487">
    <property type="protein sequence ID" value="QCT69929.1"/>
    <property type="molecule type" value="Genomic_DNA"/>
</dbReference>
<accession>A0A4P9C3K2</accession>
<keyword evidence="1" id="KW-0805">Transcription regulation</keyword>
<dbReference type="KEGG" id="emt:CPZ25_000930"/>